<dbReference type="GO" id="GO:0003676">
    <property type="term" value="F:nucleic acid binding"/>
    <property type="evidence" value="ECO:0007669"/>
    <property type="project" value="InterPro"/>
</dbReference>
<proteinExistence type="predicted"/>
<gene>
    <name evidence="1" type="ORF">CGS50_003345</name>
</gene>
<dbReference type="AlphaFoldDB" id="A0A2J4JSU3"/>
<dbReference type="Proteomes" id="UP000221015">
    <property type="component" value="Unassembled WGS sequence"/>
</dbReference>
<protein>
    <recommendedName>
        <fullName evidence="3">Nuclease</fullName>
    </recommendedName>
</protein>
<evidence type="ECO:0008006" key="3">
    <source>
        <dbReference type="Google" id="ProtNLM"/>
    </source>
</evidence>
<dbReference type="EMBL" id="NMTS02000001">
    <property type="protein sequence ID" value="PLK30938.1"/>
    <property type="molecule type" value="Genomic_DNA"/>
</dbReference>
<accession>A0A2J4JSU3</accession>
<sequence>MLENKFKQGLTKELKERFPGCVVVHLDPNEVQGHPDLLVLYGSTWAALEGKRSANAPYRPNQDYYVRQMNEMSFAAFIYPENKEEVLNAMERSFQARGTARLSGRK</sequence>
<dbReference type="InterPro" id="IPR011856">
    <property type="entry name" value="tRNA_endonuc-like_dom_sf"/>
</dbReference>
<organism evidence="1 2">
    <name type="scientific">Faecalibacterium prausnitzii</name>
    <dbReference type="NCBI Taxonomy" id="853"/>
    <lineage>
        <taxon>Bacteria</taxon>
        <taxon>Bacillati</taxon>
        <taxon>Bacillota</taxon>
        <taxon>Clostridia</taxon>
        <taxon>Eubacteriales</taxon>
        <taxon>Oscillospiraceae</taxon>
        <taxon>Faecalibacterium</taxon>
    </lineage>
</organism>
<evidence type="ECO:0000313" key="2">
    <source>
        <dbReference type="Proteomes" id="UP000221015"/>
    </source>
</evidence>
<evidence type="ECO:0000313" key="1">
    <source>
        <dbReference type="EMBL" id="PLK30938.1"/>
    </source>
</evidence>
<name>A0A2J4JSU3_9FIRM</name>
<reference evidence="1 2" key="1">
    <citation type="journal article" date="2017" name="Front. Microbiol.">
        <title>New Insights into the Diversity of the Genus Faecalibacterium.</title>
        <authorList>
            <person name="Benevides L."/>
            <person name="Burman S."/>
            <person name="Martin R."/>
            <person name="Robert V."/>
            <person name="Thomas M."/>
            <person name="Miquel S."/>
            <person name="Chain F."/>
            <person name="Sokol H."/>
            <person name="Bermudez-Humaran L.G."/>
            <person name="Morrison M."/>
            <person name="Langella P."/>
            <person name="Azevedo V.A."/>
            <person name="Chatel J.M."/>
            <person name="Soares S."/>
        </authorList>
    </citation>
    <scope>NUCLEOTIDE SEQUENCE [LARGE SCALE GENOMIC DNA]</scope>
    <source>
        <strain evidence="1 2">CNCM I 4542</strain>
    </source>
</reference>
<comment type="caution">
    <text evidence="1">The sequence shown here is derived from an EMBL/GenBank/DDBJ whole genome shotgun (WGS) entry which is preliminary data.</text>
</comment>
<dbReference type="Gene3D" id="3.40.1350.10">
    <property type="match status" value="1"/>
</dbReference>